<gene>
    <name evidence="1" type="ORF">XNOV1_A015252</name>
</gene>
<evidence type="ECO:0000313" key="1">
    <source>
        <dbReference type="EMBL" id="CAJ1057759.1"/>
    </source>
</evidence>
<name>A0AAV1FAK5_XYRNO</name>
<dbReference type="InterPro" id="IPR012340">
    <property type="entry name" value="NA-bd_OB-fold"/>
</dbReference>
<dbReference type="Proteomes" id="UP001178508">
    <property type="component" value="Chromosome 6"/>
</dbReference>
<accession>A0AAV1FAK5</accession>
<proteinExistence type="predicted"/>
<dbReference type="Gene3D" id="2.40.50.140">
    <property type="entry name" value="Nucleic acid-binding proteins"/>
    <property type="match status" value="1"/>
</dbReference>
<evidence type="ECO:0000313" key="2">
    <source>
        <dbReference type="Proteomes" id="UP001178508"/>
    </source>
</evidence>
<reference evidence="1" key="1">
    <citation type="submission" date="2023-08" db="EMBL/GenBank/DDBJ databases">
        <authorList>
            <person name="Alioto T."/>
            <person name="Alioto T."/>
            <person name="Gomez Garrido J."/>
        </authorList>
    </citation>
    <scope>NUCLEOTIDE SEQUENCE</scope>
</reference>
<organism evidence="1 2">
    <name type="scientific">Xyrichtys novacula</name>
    <name type="common">Pearly razorfish</name>
    <name type="synonym">Hemipteronotus novacula</name>
    <dbReference type="NCBI Taxonomy" id="13765"/>
    <lineage>
        <taxon>Eukaryota</taxon>
        <taxon>Metazoa</taxon>
        <taxon>Chordata</taxon>
        <taxon>Craniata</taxon>
        <taxon>Vertebrata</taxon>
        <taxon>Euteleostomi</taxon>
        <taxon>Actinopterygii</taxon>
        <taxon>Neopterygii</taxon>
        <taxon>Teleostei</taxon>
        <taxon>Neoteleostei</taxon>
        <taxon>Acanthomorphata</taxon>
        <taxon>Eupercaria</taxon>
        <taxon>Labriformes</taxon>
        <taxon>Labridae</taxon>
        <taxon>Xyrichtys</taxon>
    </lineage>
</organism>
<protein>
    <submittedName>
        <fullName evidence="1">Uncharacterized protein</fullName>
    </submittedName>
</protein>
<keyword evidence="2" id="KW-1185">Reference proteome</keyword>
<sequence length="257" mass="27934">MKGLLEDTPRVVSWSFEGSSASPICVKQNKTAIISDGESITKIVVFESLVDKVVEGEAYFMCGHTLMGKSPPYTINVGSGTQFFRGSKITYPAELKTRAEALLHPALPLVPLHQCREQQGLMSVEGVVIEDQSSLKVSLWREVALEPLIVGEAVRVTHVKSQRTEYELLVNATNWTKIEKQQTSQDIIIVGVLDEGGATSSSSSPGKILEVLLQSGETLQIQSSWGPSFDEAISEGPLHVKASVEGKLITNITIKNN</sequence>
<dbReference type="AlphaFoldDB" id="A0AAV1FAK5"/>
<dbReference type="EMBL" id="OY660869">
    <property type="protein sequence ID" value="CAJ1057759.1"/>
    <property type="molecule type" value="Genomic_DNA"/>
</dbReference>